<keyword evidence="1 2" id="KW-0378">Hydrolase</keyword>
<protein>
    <submittedName>
        <fullName evidence="2">D-aminoacyl-tRNA deacylase</fullName>
        <ecNumber evidence="2">3.1.1.96</ecNumber>
    </submittedName>
</protein>
<dbReference type="GO" id="GO:0051499">
    <property type="term" value="F:D-aminoacyl-tRNA deacylase activity"/>
    <property type="evidence" value="ECO:0007669"/>
    <property type="project" value="UniProtKB-EC"/>
</dbReference>
<dbReference type="InterPro" id="IPR032466">
    <property type="entry name" value="Metal_Hydrolase"/>
</dbReference>
<dbReference type="PANTHER" id="PTHR46124:SF2">
    <property type="entry name" value="D-AMINOACYL-TRNA DEACYLASE"/>
    <property type="match status" value="1"/>
</dbReference>
<dbReference type="InterPro" id="IPR001130">
    <property type="entry name" value="TatD-like"/>
</dbReference>
<dbReference type="InterPro" id="IPR018228">
    <property type="entry name" value="DNase_TatD-rel_CS"/>
</dbReference>
<accession>A0A644TVA8</accession>
<evidence type="ECO:0000313" key="2">
    <source>
        <dbReference type="EMBL" id="MPL70913.1"/>
    </source>
</evidence>
<dbReference type="SUPFAM" id="SSF51556">
    <property type="entry name" value="Metallo-dependent hydrolases"/>
    <property type="match status" value="1"/>
</dbReference>
<dbReference type="PANTHER" id="PTHR46124">
    <property type="entry name" value="D-AMINOACYL-TRNA DEACYLASE"/>
    <property type="match status" value="1"/>
</dbReference>
<dbReference type="EMBL" id="VSSQ01000055">
    <property type="protein sequence ID" value="MPL70913.1"/>
    <property type="molecule type" value="Genomic_DNA"/>
</dbReference>
<name>A0A644TVA8_9ZZZZ</name>
<dbReference type="Gene3D" id="3.20.20.140">
    <property type="entry name" value="Metal-dependent hydrolases"/>
    <property type="match status" value="1"/>
</dbReference>
<dbReference type="GO" id="GO:0005829">
    <property type="term" value="C:cytosol"/>
    <property type="evidence" value="ECO:0007669"/>
    <property type="project" value="TreeGrafter"/>
</dbReference>
<dbReference type="EC" id="3.1.1.96" evidence="2"/>
<organism evidence="2">
    <name type="scientific">bioreactor metagenome</name>
    <dbReference type="NCBI Taxonomy" id="1076179"/>
    <lineage>
        <taxon>unclassified sequences</taxon>
        <taxon>metagenomes</taxon>
        <taxon>ecological metagenomes</taxon>
    </lineage>
</organism>
<comment type="caution">
    <text evidence="2">The sequence shown here is derived from an EMBL/GenBank/DDBJ whole genome shotgun (WGS) entry which is preliminary data.</text>
</comment>
<sequence>MRITTMQSDAHVHLPALSERQADFFLNLPDSDWRAAFVSHDPAEFETSSALAKFFPDCIQGFGIHPQSLREEGRSFLASLVEERRIGFIGEAGFEFFGDRPEWIRNEENLESQRDFFEFQLALAIDAGLPLLVHTRKATDVLLGYAPRLRRLPSLIFHGWPGRIHDANAFLLKGVNAFFSFGTPLLRQAAHALECCRALPGERILSETDAPWQPPRGWSWTRLDHIIPISRLIASARGLEAEEMDLLLRKNFNKAFGLED</sequence>
<evidence type="ECO:0000256" key="1">
    <source>
        <dbReference type="ARBA" id="ARBA00022801"/>
    </source>
</evidence>
<dbReference type="AlphaFoldDB" id="A0A644TVA8"/>
<dbReference type="PROSITE" id="PS01090">
    <property type="entry name" value="TATD_2"/>
    <property type="match status" value="1"/>
</dbReference>
<proteinExistence type="predicted"/>
<dbReference type="Pfam" id="PF01026">
    <property type="entry name" value="TatD_DNase"/>
    <property type="match status" value="1"/>
</dbReference>
<gene>
    <name evidence="2" type="primary">dtd3_3</name>
    <name evidence="2" type="ORF">SDC9_16675</name>
</gene>
<reference evidence="2" key="1">
    <citation type="submission" date="2019-08" db="EMBL/GenBank/DDBJ databases">
        <authorList>
            <person name="Kucharzyk K."/>
            <person name="Murdoch R.W."/>
            <person name="Higgins S."/>
            <person name="Loffler F."/>
        </authorList>
    </citation>
    <scope>NUCLEOTIDE SEQUENCE</scope>
</reference>
<dbReference type="PIRSF" id="PIRSF005902">
    <property type="entry name" value="DNase_TatD"/>
    <property type="match status" value="1"/>
</dbReference>